<organism evidence="1 2">
    <name type="scientific">Aquariibacter lacus</name>
    <dbReference type="NCBI Taxonomy" id="2801332"/>
    <lineage>
        <taxon>Bacteria</taxon>
        <taxon>Pseudomonadati</taxon>
        <taxon>Pseudomonadota</taxon>
        <taxon>Betaproteobacteria</taxon>
        <taxon>Burkholderiales</taxon>
        <taxon>Sphaerotilaceae</taxon>
        <taxon>Aquariibacter</taxon>
    </lineage>
</organism>
<sequence>MTPHAPTPWAGRDLRGRMLVLHMAGVPVLWQPGTRNLSATQHGRAVALRAPRAVADQLLRLKHPATGVLRQVLDVRRPAPPTQAALQHALSGAPHWQPSVRLSLLDLLEPGLDYPLRLWRLRDALSPWGYREQLEDPTVLGIAGDSARALQLIRGQLARPCVAGVLAYPLDAHSGPAAAPWLITQACLATPQRSAA</sequence>
<protein>
    <submittedName>
        <fullName evidence="1">Uncharacterized protein</fullName>
    </submittedName>
</protein>
<gene>
    <name evidence="1" type="ORF">JI742_09960</name>
</gene>
<dbReference type="RefSeq" id="WP_201826096.1">
    <property type="nucleotide sequence ID" value="NZ_JAERRA010000001.1"/>
</dbReference>
<comment type="caution">
    <text evidence="1">The sequence shown here is derived from an EMBL/GenBank/DDBJ whole genome shotgun (WGS) entry which is preliminary data.</text>
</comment>
<evidence type="ECO:0000313" key="1">
    <source>
        <dbReference type="EMBL" id="MBL0720214.1"/>
    </source>
</evidence>
<dbReference type="AlphaFoldDB" id="A0A9X1BRQ9"/>
<proteinExistence type="predicted"/>
<accession>A0A9X1BRQ9</accession>
<keyword evidence="2" id="KW-1185">Reference proteome</keyword>
<dbReference type="EMBL" id="JAERRA010000001">
    <property type="protein sequence ID" value="MBL0720214.1"/>
    <property type="molecule type" value="Genomic_DNA"/>
</dbReference>
<reference evidence="1 2" key="1">
    <citation type="submission" date="2021-01" db="EMBL/GenBank/DDBJ databases">
        <title>Piscinibacter sp. Jin2 Genome sequencing and assembly.</title>
        <authorList>
            <person name="Kim I."/>
        </authorList>
    </citation>
    <scope>NUCLEOTIDE SEQUENCE [LARGE SCALE GENOMIC DNA]</scope>
    <source>
        <strain evidence="1 2">Jin2</strain>
    </source>
</reference>
<evidence type="ECO:0000313" key="2">
    <source>
        <dbReference type="Proteomes" id="UP000643207"/>
    </source>
</evidence>
<dbReference type="Proteomes" id="UP000643207">
    <property type="component" value="Unassembled WGS sequence"/>
</dbReference>
<name>A0A9X1BRQ9_9BURK</name>